<feature type="domain" description="Periplasmic binding protein" evidence="5">
    <location>
        <begin position="54"/>
        <end position="329"/>
    </location>
</feature>
<feature type="signal peptide" evidence="4">
    <location>
        <begin position="1"/>
        <end position="26"/>
    </location>
</feature>
<sequence length="372" mass="38074">MQRRSFPRRLGLVPATLIAATTLVLAGCSGSATPGATGSGSSAAGGDKEVAVTLITKDSINPFWIAMQNGAKQASEANNVKLTIAAGKEDGDEAGQVEAIEAAVVRGDQGILITPNGPGINTAITNARQAGLFVIALDTPPEPANTVDITFATDNFAAGEAIGKWTAAQLDGKKATIALLDAFNDKVISVDYNRDQGFLTGMGIDTKDKTKNGDEDKTGKYTGGKGGDYEIVCNEPTKGAQDGGKSAMEACLSKSGDIDTVYTLNEPGAAGAADALKAAGKSALIVSVDGGCQGVENVQNGTIGATSQQYPLKMAQLGVEAIAKIARGGEKPAVTPGLDFYDTGVQLVTDKKVDGLDSIDTTEGLKLCWGEK</sequence>
<reference evidence="6 7" key="1">
    <citation type="submission" date="2020-08" db="EMBL/GenBank/DDBJ databases">
        <title>Sequencing the genomes of 1000 actinobacteria strains.</title>
        <authorList>
            <person name="Klenk H.-P."/>
        </authorList>
    </citation>
    <scope>NUCLEOTIDE SEQUENCE [LARGE SCALE GENOMIC DNA]</scope>
    <source>
        <strain evidence="6 7">DSM 11053</strain>
    </source>
</reference>
<dbReference type="RefSeq" id="WP_183342346.1">
    <property type="nucleotide sequence ID" value="NZ_JACHZG010000007.1"/>
</dbReference>
<feature type="chain" id="PRO_5039731072" evidence="4">
    <location>
        <begin position="27"/>
        <end position="372"/>
    </location>
</feature>
<protein>
    <submittedName>
        <fullName evidence="6">Fructose transport system substrate-binding protein</fullName>
    </submittedName>
</protein>
<dbReference type="PANTHER" id="PTHR46847:SF1">
    <property type="entry name" value="D-ALLOSE-BINDING PERIPLASMIC PROTEIN-RELATED"/>
    <property type="match status" value="1"/>
</dbReference>
<evidence type="ECO:0000313" key="7">
    <source>
        <dbReference type="Proteomes" id="UP000565572"/>
    </source>
</evidence>
<dbReference type="AlphaFoldDB" id="A0A7W5JZB8"/>
<evidence type="ECO:0000256" key="1">
    <source>
        <dbReference type="ARBA" id="ARBA00004196"/>
    </source>
</evidence>
<comment type="subcellular location">
    <subcellularLocation>
        <location evidence="1">Cell envelope</location>
    </subcellularLocation>
</comment>
<accession>A0A7W5JZB8</accession>
<dbReference type="InterPro" id="IPR028082">
    <property type="entry name" value="Peripla_BP_I"/>
</dbReference>
<dbReference type="PROSITE" id="PS51257">
    <property type="entry name" value="PROKAR_LIPOPROTEIN"/>
    <property type="match status" value="1"/>
</dbReference>
<keyword evidence="7" id="KW-1185">Reference proteome</keyword>
<evidence type="ECO:0000259" key="5">
    <source>
        <dbReference type="Pfam" id="PF13407"/>
    </source>
</evidence>
<dbReference type="EMBL" id="JACHZG010000007">
    <property type="protein sequence ID" value="MBB3328945.1"/>
    <property type="molecule type" value="Genomic_DNA"/>
</dbReference>
<organism evidence="6 7">
    <name type="scientific">Microlunatus antarcticus</name>
    <dbReference type="NCBI Taxonomy" id="53388"/>
    <lineage>
        <taxon>Bacteria</taxon>
        <taxon>Bacillati</taxon>
        <taxon>Actinomycetota</taxon>
        <taxon>Actinomycetes</taxon>
        <taxon>Propionibacteriales</taxon>
        <taxon>Propionibacteriaceae</taxon>
        <taxon>Microlunatus</taxon>
    </lineage>
</organism>
<evidence type="ECO:0000256" key="3">
    <source>
        <dbReference type="ARBA" id="ARBA00022729"/>
    </source>
</evidence>
<proteinExistence type="inferred from homology"/>
<keyword evidence="3 4" id="KW-0732">Signal</keyword>
<evidence type="ECO:0000313" key="6">
    <source>
        <dbReference type="EMBL" id="MBB3328945.1"/>
    </source>
</evidence>
<comment type="similarity">
    <text evidence="2">Belongs to the bacterial solute-binding protein 2 family.</text>
</comment>
<name>A0A7W5JZB8_9ACTN</name>
<comment type="caution">
    <text evidence="6">The sequence shown here is derived from an EMBL/GenBank/DDBJ whole genome shotgun (WGS) entry which is preliminary data.</text>
</comment>
<dbReference type="Pfam" id="PF13407">
    <property type="entry name" value="Peripla_BP_4"/>
    <property type="match status" value="1"/>
</dbReference>
<evidence type="ECO:0000256" key="2">
    <source>
        <dbReference type="ARBA" id="ARBA00007639"/>
    </source>
</evidence>
<dbReference type="Gene3D" id="3.40.50.2300">
    <property type="match status" value="2"/>
</dbReference>
<dbReference type="GO" id="GO:0030246">
    <property type="term" value="F:carbohydrate binding"/>
    <property type="evidence" value="ECO:0007669"/>
    <property type="project" value="UniProtKB-ARBA"/>
</dbReference>
<gene>
    <name evidence="6" type="ORF">FHX39_003942</name>
</gene>
<dbReference type="GO" id="GO:0030313">
    <property type="term" value="C:cell envelope"/>
    <property type="evidence" value="ECO:0007669"/>
    <property type="project" value="UniProtKB-SubCell"/>
</dbReference>
<evidence type="ECO:0000256" key="4">
    <source>
        <dbReference type="SAM" id="SignalP"/>
    </source>
</evidence>
<dbReference type="PANTHER" id="PTHR46847">
    <property type="entry name" value="D-ALLOSE-BINDING PERIPLASMIC PROTEIN-RELATED"/>
    <property type="match status" value="1"/>
</dbReference>
<dbReference type="Proteomes" id="UP000565572">
    <property type="component" value="Unassembled WGS sequence"/>
</dbReference>
<dbReference type="InterPro" id="IPR025997">
    <property type="entry name" value="SBP_2_dom"/>
</dbReference>
<dbReference type="SUPFAM" id="SSF53822">
    <property type="entry name" value="Periplasmic binding protein-like I"/>
    <property type="match status" value="1"/>
</dbReference>